<evidence type="ECO:0000313" key="7">
    <source>
        <dbReference type="EMBL" id="TQM00841.1"/>
    </source>
</evidence>
<dbReference type="PIRSF" id="PIRSF000103">
    <property type="entry name" value="HIBADH"/>
    <property type="match status" value="1"/>
</dbReference>
<organism evidence="7 8">
    <name type="scientific">Actinoallomurus bryophytorum</name>
    <dbReference type="NCBI Taxonomy" id="1490222"/>
    <lineage>
        <taxon>Bacteria</taxon>
        <taxon>Bacillati</taxon>
        <taxon>Actinomycetota</taxon>
        <taxon>Actinomycetes</taxon>
        <taxon>Streptosporangiales</taxon>
        <taxon>Thermomonosporaceae</taxon>
        <taxon>Actinoallomurus</taxon>
    </lineage>
</organism>
<comment type="caution">
    <text evidence="7">The sequence shown here is derived from an EMBL/GenBank/DDBJ whole genome shotgun (WGS) entry which is preliminary data.</text>
</comment>
<dbReference type="Pfam" id="PF03446">
    <property type="entry name" value="NAD_binding_2"/>
    <property type="match status" value="1"/>
</dbReference>
<dbReference type="InterPro" id="IPR029154">
    <property type="entry name" value="HIBADH-like_NADP-bd"/>
</dbReference>
<name>A0A543CUW2_9ACTN</name>
<dbReference type="Gene3D" id="3.40.50.720">
    <property type="entry name" value="NAD(P)-binding Rossmann-like Domain"/>
    <property type="match status" value="1"/>
</dbReference>
<dbReference type="Pfam" id="PF14833">
    <property type="entry name" value="NAD_binding_11"/>
    <property type="match status" value="1"/>
</dbReference>
<dbReference type="InterPro" id="IPR008927">
    <property type="entry name" value="6-PGluconate_DH-like_C_sf"/>
</dbReference>
<dbReference type="PANTHER" id="PTHR43580">
    <property type="entry name" value="OXIDOREDUCTASE GLYR1-RELATED"/>
    <property type="match status" value="1"/>
</dbReference>
<feature type="active site" evidence="4">
    <location>
        <position position="176"/>
    </location>
</feature>
<dbReference type="GO" id="GO:0016054">
    <property type="term" value="P:organic acid catabolic process"/>
    <property type="evidence" value="ECO:0007669"/>
    <property type="project" value="UniProtKB-ARBA"/>
</dbReference>
<protein>
    <submittedName>
        <fullName evidence="7">3-hydroxyisobutyrate dehydrogenase</fullName>
    </submittedName>
</protein>
<sequence length="299" mass="31036">MEAPDIPAIGIVGLGTMGGGMAARLLEQGVTVTVHNRTLARTGPYERDGATVMKTPAELAESVDTVLLSLADQAAVESVLSGPDGIMATLRPGGVIIDTSTVAPGFARATAERVAAGGHEVLDACIIGNGDHARAGELRFLVGGAEPVLARVKPLLSLLGKEVTHLGEHGRGATMKILLNMLMGIEMQALAEAVVFGERAGLSRDVVLRTIAASGFSSPVMKFKCGVMGRRAFEKADFRLSLMRKDLALVRAEAQELGVPMAAAEGAYATLTAATQRGYGELDVAAVLAYMEEISGVAK</sequence>
<evidence type="ECO:0000259" key="6">
    <source>
        <dbReference type="Pfam" id="PF14833"/>
    </source>
</evidence>
<dbReference type="GO" id="GO:0051287">
    <property type="term" value="F:NAD binding"/>
    <property type="evidence" value="ECO:0007669"/>
    <property type="project" value="InterPro"/>
</dbReference>
<feature type="domain" description="6-phosphogluconate dehydrogenase NADP-binding" evidence="5">
    <location>
        <begin position="9"/>
        <end position="167"/>
    </location>
</feature>
<dbReference type="PROSITE" id="PS00895">
    <property type="entry name" value="3_HYDROXYISOBUT_DH"/>
    <property type="match status" value="1"/>
</dbReference>
<dbReference type="InterPro" id="IPR051265">
    <property type="entry name" value="HIBADH-related_NP60_sf"/>
</dbReference>
<dbReference type="InterPro" id="IPR002204">
    <property type="entry name" value="3-OH-isobutyrate_DH-rel_CS"/>
</dbReference>
<dbReference type="SUPFAM" id="SSF51735">
    <property type="entry name" value="NAD(P)-binding Rossmann-fold domains"/>
    <property type="match status" value="1"/>
</dbReference>
<accession>A0A543CUW2</accession>
<gene>
    <name evidence="7" type="ORF">FB559_6564</name>
</gene>
<evidence type="ECO:0000256" key="1">
    <source>
        <dbReference type="ARBA" id="ARBA00009080"/>
    </source>
</evidence>
<dbReference type="Gene3D" id="1.10.1040.10">
    <property type="entry name" value="N-(1-d-carboxylethyl)-l-norvaline Dehydrogenase, domain 2"/>
    <property type="match status" value="1"/>
</dbReference>
<dbReference type="EMBL" id="VFOZ01000001">
    <property type="protein sequence ID" value="TQM00841.1"/>
    <property type="molecule type" value="Genomic_DNA"/>
</dbReference>
<comment type="similarity">
    <text evidence="1">Belongs to the HIBADH-related family.</text>
</comment>
<dbReference type="InterPro" id="IPR015815">
    <property type="entry name" value="HIBADH-related"/>
</dbReference>
<dbReference type="PANTHER" id="PTHR43580:SF2">
    <property type="entry name" value="CYTOKINE-LIKE NUCLEAR FACTOR N-PAC"/>
    <property type="match status" value="1"/>
</dbReference>
<dbReference type="GO" id="GO:0050661">
    <property type="term" value="F:NADP binding"/>
    <property type="evidence" value="ECO:0007669"/>
    <property type="project" value="InterPro"/>
</dbReference>
<feature type="domain" description="3-hydroxyisobutyrate dehydrogenase-like NAD-binding" evidence="6">
    <location>
        <begin position="170"/>
        <end position="290"/>
    </location>
</feature>
<dbReference type="InterPro" id="IPR006115">
    <property type="entry name" value="6PGDH_NADP-bd"/>
</dbReference>
<evidence type="ECO:0000256" key="3">
    <source>
        <dbReference type="ARBA" id="ARBA00023027"/>
    </source>
</evidence>
<dbReference type="Proteomes" id="UP000316096">
    <property type="component" value="Unassembled WGS sequence"/>
</dbReference>
<dbReference type="GO" id="GO:0016491">
    <property type="term" value="F:oxidoreductase activity"/>
    <property type="evidence" value="ECO:0007669"/>
    <property type="project" value="UniProtKB-KW"/>
</dbReference>
<reference evidence="7 8" key="1">
    <citation type="submission" date="2019-06" db="EMBL/GenBank/DDBJ databases">
        <title>Sequencing the genomes of 1000 actinobacteria strains.</title>
        <authorList>
            <person name="Klenk H.-P."/>
        </authorList>
    </citation>
    <scope>NUCLEOTIDE SEQUENCE [LARGE SCALE GENOMIC DNA]</scope>
    <source>
        <strain evidence="7 8">DSM 102200</strain>
    </source>
</reference>
<dbReference type="InterPro" id="IPR013328">
    <property type="entry name" value="6PGD_dom2"/>
</dbReference>
<keyword evidence="3" id="KW-0520">NAD</keyword>
<evidence type="ECO:0000259" key="5">
    <source>
        <dbReference type="Pfam" id="PF03446"/>
    </source>
</evidence>
<dbReference type="OrthoDB" id="3185659at2"/>
<dbReference type="AlphaFoldDB" id="A0A543CUW2"/>
<evidence type="ECO:0000313" key="8">
    <source>
        <dbReference type="Proteomes" id="UP000316096"/>
    </source>
</evidence>
<proteinExistence type="inferred from homology"/>
<evidence type="ECO:0000256" key="4">
    <source>
        <dbReference type="PIRSR" id="PIRSR000103-1"/>
    </source>
</evidence>
<dbReference type="RefSeq" id="WP_141960705.1">
    <property type="nucleotide sequence ID" value="NZ_VFOZ01000001.1"/>
</dbReference>
<dbReference type="InterPro" id="IPR036291">
    <property type="entry name" value="NAD(P)-bd_dom_sf"/>
</dbReference>
<keyword evidence="8" id="KW-1185">Reference proteome</keyword>
<evidence type="ECO:0000256" key="2">
    <source>
        <dbReference type="ARBA" id="ARBA00023002"/>
    </source>
</evidence>
<dbReference type="SUPFAM" id="SSF48179">
    <property type="entry name" value="6-phosphogluconate dehydrogenase C-terminal domain-like"/>
    <property type="match status" value="1"/>
</dbReference>
<keyword evidence="2" id="KW-0560">Oxidoreductase</keyword>